<dbReference type="AlphaFoldDB" id="A0A392S9I4"/>
<evidence type="ECO:0000313" key="2">
    <source>
        <dbReference type="Proteomes" id="UP000265520"/>
    </source>
</evidence>
<keyword evidence="2" id="KW-1185">Reference proteome</keyword>
<accession>A0A392S9I4</accession>
<name>A0A392S9I4_9FABA</name>
<dbReference type="Proteomes" id="UP000265520">
    <property type="component" value="Unassembled WGS sequence"/>
</dbReference>
<sequence length="51" mass="5736">MDDHSMGDGSWGLGLLLRWEDESCVGVAKKVVIDRRCVGRSSRIKRNFALD</sequence>
<protein>
    <submittedName>
        <fullName evidence="1">Uncharacterized protein</fullName>
    </submittedName>
</protein>
<dbReference type="EMBL" id="LXQA010336080">
    <property type="protein sequence ID" value="MCI44854.1"/>
    <property type="molecule type" value="Genomic_DNA"/>
</dbReference>
<comment type="caution">
    <text evidence="1">The sequence shown here is derived from an EMBL/GenBank/DDBJ whole genome shotgun (WGS) entry which is preliminary data.</text>
</comment>
<evidence type="ECO:0000313" key="1">
    <source>
        <dbReference type="EMBL" id="MCI44854.1"/>
    </source>
</evidence>
<proteinExistence type="predicted"/>
<organism evidence="1 2">
    <name type="scientific">Trifolium medium</name>
    <dbReference type="NCBI Taxonomy" id="97028"/>
    <lineage>
        <taxon>Eukaryota</taxon>
        <taxon>Viridiplantae</taxon>
        <taxon>Streptophyta</taxon>
        <taxon>Embryophyta</taxon>
        <taxon>Tracheophyta</taxon>
        <taxon>Spermatophyta</taxon>
        <taxon>Magnoliopsida</taxon>
        <taxon>eudicotyledons</taxon>
        <taxon>Gunneridae</taxon>
        <taxon>Pentapetalae</taxon>
        <taxon>rosids</taxon>
        <taxon>fabids</taxon>
        <taxon>Fabales</taxon>
        <taxon>Fabaceae</taxon>
        <taxon>Papilionoideae</taxon>
        <taxon>50 kb inversion clade</taxon>
        <taxon>NPAAA clade</taxon>
        <taxon>Hologalegina</taxon>
        <taxon>IRL clade</taxon>
        <taxon>Trifolieae</taxon>
        <taxon>Trifolium</taxon>
    </lineage>
</organism>
<reference evidence="1 2" key="1">
    <citation type="journal article" date="2018" name="Front. Plant Sci.">
        <title>Red Clover (Trifolium pratense) and Zigzag Clover (T. medium) - A Picture of Genomic Similarities and Differences.</title>
        <authorList>
            <person name="Dluhosova J."/>
            <person name="Istvanek J."/>
            <person name="Nedelnik J."/>
            <person name="Repkova J."/>
        </authorList>
    </citation>
    <scope>NUCLEOTIDE SEQUENCE [LARGE SCALE GENOMIC DNA]</scope>
    <source>
        <strain evidence="2">cv. 10/8</strain>
        <tissue evidence="1">Leaf</tissue>
    </source>
</reference>